<keyword evidence="7 10" id="KW-0472">Membrane</keyword>
<keyword evidence="11" id="KW-0175">Coiled coil</keyword>
<comment type="caution">
    <text evidence="12">The sequence shown here is derived from an EMBL/GenBank/DDBJ whole genome shotgun (WGS) entry which is preliminary data.</text>
</comment>
<keyword evidence="5 10" id="KW-1133">Transmembrane helix</keyword>
<name>A0A031LQG9_9CREN</name>
<accession>A0A031LQG9</accession>
<dbReference type="InterPro" id="IPR002490">
    <property type="entry name" value="V-ATPase_116kDa_su"/>
</dbReference>
<dbReference type="AlphaFoldDB" id="A0A031LQG9"/>
<gene>
    <name evidence="12" type="ORF">CM19_06455</name>
</gene>
<evidence type="ECO:0000256" key="9">
    <source>
        <dbReference type="ARBA" id="ARBA00068671"/>
    </source>
</evidence>
<dbReference type="Proteomes" id="UP000024332">
    <property type="component" value="Unassembled WGS sequence"/>
</dbReference>
<feature type="coiled-coil region" evidence="11">
    <location>
        <begin position="89"/>
        <end position="123"/>
    </location>
</feature>
<keyword evidence="4 10" id="KW-0812">Transmembrane</keyword>
<evidence type="ECO:0000256" key="11">
    <source>
        <dbReference type="SAM" id="Coils"/>
    </source>
</evidence>
<feature type="transmembrane region" description="Helical" evidence="10">
    <location>
        <begin position="553"/>
        <end position="572"/>
    </location>
</feature>
<feature type="coiled-coil region" evidence="11">
    <location>
        <begin position="215"/>
        <end position="242"/>
    </location>
</feature>
<feature type="transmembrane region" description="Helical" evidence="10">
    <location>
        <begin position="386"/>
        <end position="406"/>
    </location>
</feature>
<organism evidence="12 13">
    <name type="scientific">Candidatus Acidianus copahuensis</name>
    <dbReference type="NCBI Taxonomy" id="1160895"/>
    <lineage>
        <taxon>Archaea</taxon>
        <taxon>Thermoproteota</taxon>
        <taxon>Thermoprotei</taxon>
        <taxon>Sulfolobales</taxon>
        <taxon>Sulfolobaceae</taxon>
        <taxon>Acidianus</taxon>
    </lineage>
</organism>
<dbReference type="GO" id="GO:0016471">
    <property type="term" value="C:vacuolar proton-transporting V-type ATPase complex"/>
    <property type="evidence" value="ECO:0007669"/>
    <property type="project" value="TreeGrafter"/>
</dbReference>
<sequence>MIFPENMVKAEIFFQKEKIDDIVTSILKFGKLEPIEANSSIQGRMEEARKELGTVQEHVNKIKIIMDIGKVIIEPKGKLTISGTWIDMAKKVNEKATELEGKYRFLLEEIGRIRSEIEILRAQEKEILPFKEITVDLSSLYSLELFDVLLGTVNETKIDKLRQEIAVVISSKIDQNKYAVMLIDKKGKINKEKIQREYGVRILELPENNSPHEIYVDIEKRISELQDILERSRTKLAKSLQESQNEIKEVYGQLLTIRDALTVMSKAKLSDYYGEIQGYVPEKDIKNLKGLLGDKAFLSYRRPKYGEKEEPPTYIKLPKRMKSIESIIELYGSPSYWEISPMIFLVFTFPFLFGLMFPDFGNALVLLIFAIWFFKYGKKKGSLNTINLSLVLIYSSIAAMITGLLAREFFGPLLVGGPREILNSNAYPVGPLYYVWPVPVSVSNALKYILPFGHYTVLSTEIENAMILSILLGAILLFASSLIGVIDAVKKKDREFIYFEKLPLVILYTVPLIIFGYGITNFSNYFGQVENLLGAILYNLFHSFSPNLSTPTYALAYILLLWVEIGLIYNWGAKTLLAKRHGGVSLGGAVGIGFVEGGFEAGILLLSNTISFIRVLVFALSHYYILYAFSYMGLLVFSYKGLPFAVDAIIGGIIVVLGNLLAIALEGLIVFIQDMRLHFYEMFSKFYEGRGKKFEPVAAYVVLEEGAEKQKLEVPVVLSQ</sequence>
<dbReference type="GO" id="GO:0033179">
    <property type="term" value="C:proton-transporting V-type ATPase, V0 domain"/>
    <property type="evidence" value="ECO:0007669"/>
    <property type="project" value="InterPro"/>
</dbReference>
<dbReference type="GO" id="GO:0046961">
    <property type="term" value="F:proton-transporting ATPase activity, rotational mechanism"/>
    <property type="evidence" value="ECO:0007669"/>
    <property type="project" value="InterPro"/>
</dbReference>
<evidence type="ECO:0000256" key="5">
    <source>
        <dbReference type="ARBA" id="ARBA00022989"/>
    </source>
</evidence>
<evidence type="ECO:0000256" key="4">
    <source>
        <dbReference type="ARBA" id="ARBA00022692"/>
    </source>
</evidence>
<feature type="transmembrane region" description="Helical" evidence="10">
    <location>
        <begin position="584"/>
        <end position="606"/>
    </location>
</feature>
<comment type="subcellular location">
    <subcellularLocation>
        <location evidence="1">Membrane</location>
        <topology evidence="1">Multi-pass membrane protein</topology>
    </subcellularLocation>
</comment>
<dbReference type="PANTHER" id="PTHR11629:SF63">
    <property type="entry name" value="V-TYPE PROTON ATPASE SUBUNIT A"/>
    <property type="match status" value="1"/>
</dbReference>
<evidence type="ECO:0000256" key="7">
    <source>
        <dbReference type="ARBA" id="ARBA00023136"/>
    </source>
</evidence>
<feature type="transmembrane region" description="Helical" evidence="10">
    <location>
        <begin position="498"/>
        <end position="519"/>
    </location>
</feature>
<evidence type="ECO:0000256" key="10">
    <source>
        <dbReference type="RuleBase" id="RU361189"/>
    </source>
</evidence>
<dbReference type="GO" id="GO:0007035">
    <property type="term" value="P:vacuolar acidification"/>
    <property type="evidence" value="ECO:0007669"/>
    <property type="project" value="TreeGrafter"/>
</dbReference>
<evidence type="ECO:0000256" key="1">
    <source>
        <dbReference type="ARBA" id="ARBA00004141"/>
    </source>
</evidence>
<evidence type="ECO:0000256" key="8">
    <source>
        <dbReference type="ARBA" id="ARBA00059506"/>
    </source>
</evidence>
<dbReference type="GO" id="GO:0051117">
    <property type="term" value="F:ATPase binding"/>
    <property type="evidence" value="ECO:0007669"/>
    <property type="project" value="TreeGrafter"/>
</dbReference>
<dbReference type="RefSeq" id="WP_081801222.1">
    <property type="nucleotide sequence ID" value="NZ_JFZT01000039.1"/>
</dbReference>
<reference evidence="12 13" key="1">
    <citation type="submission" date="2014-03" db="EMBL/GenBank/DDBJ databases">
        <title>Draft genome sequence of the novel thermoacidophilic archaea Acidianus copahuensis ALE1 strain, isolated from Copahue volcanic area in Neuquen Argentina.</title>
        <authorList>
            <person name="Urbieta M.S."/>
            <person name="Rascovan N."/>
            <person name="Castro C."/>
            <person name="Revale S."/>
            <person name="Giaveno M.A."/>
            <person name="Vazquez M.P."/>
            <person name="Donati E.R."/>
        </authorList>
    </citation>
    <scope>NUCLEOTIDE SEQUENCE [LARGE SCALE GENOMIC DNA]</scope>
    <source>
        <strain evidence="12 13">ALE1</strain>
    </source>
</reference>
<keyword evidence="3 10" id="KW-0813">Transport</keyword>
<keyword evidence="13" id="KW-1185">Reference proteome</keyword>
<evidence type="ECO:0000313" key="12">
    <source>
        <dbReference type="EMBL" id="EZQ06995.1"/>
    </source>
</evidence>
<feature type="transmembrane region" description="Helical" evidence="10">
    <location>
        <begin position="613"/>
        <end position="637"/>
    </location>
</feature>
<dbReference type="Pfam" id="PF01496">
    <property type="entry name" value="V_ATPase_I"/>
    <property type="match status" value="1"/>
</dbReference>
<dbReference type="EMBL" id="JFZT01000039">
    <property type="protein sequence ID" value="EZQ06995.1"/>
    <property type="molecule type" value="Genomic_DNA"/>
</dbReference>
<feature type="transmembrane region" description="Helical" evidence="10">
    <location>
        <begin position="465"/>
        <end position="486"/>
    </location>
</feature>
<evidence type="ECO:0000313" key="13">
    <source>
        <dbReference type="Proteomes" id="UP000024332"/>
    </source>
</evidence>
<keyword evidence="6 10" id="KW-0406">Ion transport</keyword>
<dbReference type="PANTHER" id="PTHR11629">
    <property type="entry name" value="VACUOLAR PROTON ATPASES"/>
    <property type="match status" value="1"/>
</dbReference>
<dbReference type="STRING" id="1160895.CM19_06455"/>
<comment type="similarity">
    <text evidence="2 10">Belongs to the V-ATPase 116 kDa subunit family.</text>
</comment>
<evidence type="ECO:0000256" key="3">
    <source>
        <dbReference type="ARBA" id="ARBA00022448"/>
    </source>
</evidence>
<feature type="transmembrane region" description="Helical" evidence="10">
    <location>
        <begin position="342"/>
        <end position="374"/>
    </location>
</feature>
<evidence type="ECO:0000256" key="2">
    <source>
        <dbReference type="ARBA" id="ARBA00009904"/>
    </source>
</evidence>
<evidence type="ECO:0000256" key="6">
    <source>
        <dbReference type="ARBA" id="ARBA00023065"/>
    </source>
</evidence>
<comment type="function">
    <text evidence="8">Component of the A-type ATP synthase that produces ATP from ADP in the presence of a proton gradient across the membrane.</text>
</comment>
<feature type="transmembrane region" description="Helical" evidence="10">
    <location>
        <begin position="649"/>
        <end position="672"/>
    </location>
</feature>
<dbReference type="OrthoDB" id="85892at2157"/>
<protein>
    <recommendedName>
        <fullName evidence="9 10">A-type ATP synthase subunit I</fullName>
    </recommendedName>
</protein>
<proteinExistence type="inferred from homology"/>